<accession>A7RPC6</accession>
<gene>
    <name evidence="4" type="ORF">NEMVEDRAFT_v1g239748</name>
</gene>
<organism evidence="4 5">
    <name type="scientific">Nematostella vectensis</name>
    <name type="common">Starlet sea anemone</name>
    <dbReference type="NCBI Taxonomy" id="45351"/>
    <lineage>
        <taxon>Eukaryota</taxon>
        <taxon>Metazoa</taxon>
        <taxon>Cnidaria</taxon>
        <taxon>Anthozoa</taxon>
        <taxon>Hexacorallia</taxon>
        <taxon>Actiniaria</taxon>
        <taxon>Edwardsiidae</taxon>
        <taxon>Nematostella</taxon>
    </lineage>
</organism>
<dbReference type="HOGENOM" id="CLU_1429602_0_0_1"/>
<proteinExistence type="inferred from homology"/>
<feature type="compositionally biased region" description="Acidic residues" evidence="3">
    <location>
        <begin position="39"/>
        <end position="55"/>
    </location>
</feature>
<dbReference type="OMA" id="DVCHNLR"/>
<evidence type="ECO:0000313" key="5">
    <source>
        <dbReference type="Proteomes" id="UP000001593"/>
    </source>
</evidence>
<dbReference type="AlphaFoldDB" id="A7RPC6"/>
<dbReference type="PANTHER" id="PTHR31974:SF2">
    <property type="entry name" value="BIOGENESIS OF LYSOSOME-RELATED ORGANELLES COMPLEX 1 SUBUNIT 3"/>
    <property type="match status" value="1"/>
</dbReference>
<dbReference type="Proteomes" id="UP000001593">
    <property type="component" value="Unassembled WGS sequence"/>
</dbReference>
<keyword evidence="5" id="KW-1185">Reference proteome</keyword>
<evidence type="ECO:0000256" key="2">
    <source>
        <dbReference type="ARBA" id="ARBA00019581"/>
    </source>
</evidence>
<reference evidence="4 5" key="1">
    <citation type="journal article" date="2007" name="Science">
        <title>Sea anemone genome reveals ancestral eumetazoan gene repertoire and genomic organization.</title>
        <authorList>
            <person name="Putnam N.H."/>
            <person name="Srivastava M."/>
            <person name="Hellsten U."/>
            <person name="Dirks B."/>
            <person name="Chapman J."/>
            <person name="Salamov A."/>
            <person name="Terry A."/>
            <person name="Shapiro H."/>
            <person name="Lindquist E."/>
            <person name="Kapitonov V.V."/>
            <person name="Jurka J."/>
            <person name="Genikhovich G."/>
            <person name="Grigoriev I.V."/>
            <person name="Lucas S.M."/>
            <person name="Steele R.E."/>
            <person name="Finnerty J.R."/>
            <person name="Technau U."/>
            <person name="Martindale M.Q."/>
            <person name="Rokhsar D.S."/>
        </authorList>
    </citation>
    <scope>NUCLEOTIDE SEQUENCE [LARGE SCALE GENOMIC DNA]</scope>
    <source>
        <strain evidence="5">CH2 X CH6</strain>
    </source>
</reference>
<dbReference type="EMBL" id="DS469525">
    <property type="protein sequence ID" value="EDO46662.1"/>
    <property type="molecule type" value="Genomic_DNA"/>
</dbReference>
<dbReference type="STRING" id="45351.A7RPC6"/>
<evidence type="ECO:0000313" key="4">
    <source>
        <dbReference type="EMBL" id="EDO46662.1"/>
    </source>
</evidence>
<name>A7RPC6_NEMVE</name>
<feature type="region of interest" description="Disordered" evidence="3">
    <location>
        <begin position="1"/>
        <end position="63"/>
    </location>
</feature>
<comment type="similarity">
    <text evidence="1">Belongs to the BLOC1S3 family.</text>
</comment>
<protein>
    <recommendedName>
        <fullName evidence="2">Biogenesis of lysosome-related organelles complex 1 subunit 3</fullName>
    </recommendedName>
</protein>
<dbReference type="OrthoDB" id="5984572at2759"/>
<sequence length="190" mass="21045">MSSNVTSGEGDESDDDTCQSLSFMKNTMVTSTMVSGEASETDEEDDADDQQESADDDKMHQEPVEIDIGDTAIPIKIDNLEVEDPLATKQSKVRRQKLVFKHDTPMHRKLRERNLQLRSSLVEGTTQLYKAASNKLQSSGFFLNKAQAAAEEVAYQSKVILEDLDALQVALQSIVDMSVLPTIHTKYSSS</sequence>
<feature type="compositionally biased region" description="Polar residues" evidence="3">
    <location>
        <begin position="18"/>
        <end position="34"/>
    </location>
</feature>
<dbReference type="KEGG" id="nve:5518847"/>
<dbReference type="InParanoid" id="A7RPC6"/>
<dbReference type="Pfam" id="PF15753">
    <property type="entry name" value="BLOC1S3"/>
    <property type="match status" value="1"/>
</dbReference>
<evidence type="ECO:0000256" key="1">
    <source>
        <dbReference type="ARBA" id="ARBA00008942"/>
    </source>
</evidence>
<dbReference type="PhylomeDB" id="A7RPC6"/>
<dbReference type="PANTHER" id="PTHR31974">
    <property type="entry name" value="BIOGENESIS OF LYSOSOME-RELATED ORGANELLES COMPLEX 1 SUBUNIT 3"/>
    <property type="match status" value="1"/>
</dbReference>
<evidence type="ECO:0000256" key="3">
    <source>
        <dbReference type="SAM" id="MobiDB-lite"/>
    </source>
</evidence>
<dbReference type="InterPro" id="IPR017245">
    <property type="entry name" value="BLOC-1_complex_su-3"/>
</dbReference>
<dbReference type="GO" id="GO:0031083">
    <property type="term" value="C:BLOC-1 complex"/>
    <property type="evidence" value="ECO:0000318"/>
    <property type="project" value="GO_Central"/>
</dbReference>